<dbReference type="Gene3D" id="2.40.50.100">
    <property type="match status" value="2"/>
</dbReference>
<feature type="coiled-coil region" evidence="3">
    <location>
        <begin position="196"/>
        <end position="223"/>
    </location>
</feature>
<reference evidence="5" key="1">
    <citation type="submission" date="2018-06" db="EMBL/GenBank/DDBJ databases">
        <authorList>
            <person name="Zhirakovskaya E."/>
        </authorList>
    </citation>
    <scope>NUCLEOTIDE SEQUENCE</scope>
</reference>
<sequence length="474" mass="49028">MIFFKKAHRRDVALQRLRILDVAMQRLYLGLFGFLMLLGIGRETAVLAAPQLQNVDVVSAEGHLILRNQVTLAFQMGGAVDVVFVAAGDVVQAGDPLIQLDAAAAELGVQQAQARLATAQAGLLAAENEKELAETAVNTALAQQTVAQANLALVQAGPQAEQIGAAESRLAAAEAAVTQAIGNRDATLATTNASNILAAEASISAAQAEVQQLEQAYDAILNGCVDTPQGEVCPLYGPIEEMTRQQLTAARLNQEAAQAALNALQNGATAAQRQAANAAVGVAQANVAIAQAQLDLLLTGATPEQIRLAEVGVQQAQVAVQQAEVGIELGKAAVAQASAAVAQAEAGVAAAELVLQRMLLRAPFDGTIISLALNEGELVAPGLPVATLAQTDQWQVETADLTELDVALVQEGAEVSVRVDAAPDVELVGTVTAVALLPSVARGDVVYVVTIDLLETAALPLRWGMTAFVDIDIK</sequence>
<dbReference type="Pfam" id="PF25990">
    <property type="entry name" value="Beta-barrel_YknX"/>
    <property type="match status" value="1"/>
</dbReference>
<dbReference type="PANTHER" id="PTHR32347:SF23">
    <property type="entry name" value="BLL5650 PROTEIN"/>
    <property type="match status" value="1"/>
</dbReference>
<feature type="coiled-coil region" evidence="3">
    <location>
        <begin position="109"/>
        <end position="143"/>
    </location>
</feature>
<dbReference type="Gene3D" id="1.10.287.470">
    <property type="entry name" value="Helix hairpin bin"/>
    <property type="match status" value="1"/>
</dbReference>
<comment type="subcellular location">
    <subcellularLocation>
        <location evidence="1">Cell envelope</location>
    </subcellularLocation>
</comment>
<keyword evidence="2 3" id="KW-0175">Coiled coil</keyword>
<evidence type="ECO:0000313" key="5">
    <source>
        <dbReference type="EMBL" id="VAW42899.1"/>
    </source>
</evidence>
<dbReference type="EMBL" id="UOEU01000980">
    <property type="protein sequence ID" value="VAW42899.1"/>
    <property type="molecule type" value="Genomic_DNA"/>
</dbReference>
<dbReference type="PANTHER" id="PTHR32347">
    <property type="entry name" value="EFFLUX SYSTEM COMPONENT YKNX-RELATED"/>
    <property type="match status" value="1"/>
</dbReference>
<dbReference type="AlphaFoldDB" id="A0A3B0W0V2"/>
<dbReference type="GO" id="GO:0030313">
    <property type="term" value="C:cell envelope"/>
    <property type="evidence" value="ECO:0007669"/>
    <property type="project" value="UniProtKB-SubCell"/>
</dbReference>
<dbReference type="InterPro" id="IPR050465">
    <property type="entry name" value="UPF0194_transport"/>
</dbReference>
<proteinExistence type="predicted"/>
<feature type="domain" description="YknX-like beta-barrel" evidence="4">
    <location>
        <begin position="398"/>
        <end position="471"/>
    </location>
</feature>
<protein>
    <recommendedName>
        <fullName evidence="4">YknX-like beta-barrel domain-containing protein</fullName>
    </recommendedName>
</protein>
<gene>
    <name evidence="5" type="ORF">MNBD_CHLOROFLEXI01-2199</name>
</gene>
<organism evidence="5">
    <name type="scientific">hydrothermal vent metagenome</name>
    <dbReference type="NCBI Taxonomy" id="652676"/>
    <lineage>
        <taxon>unclassified sequences</taxon>
        <taxon>metagenomes</taxon>
        <taxon>ecological metagenomes</taxon>
    </lineage>
</organism>
<evidence type="ECO:0000256" key="2">
    <source>
        <dbReference type="ARBA" id="ARBA00023054"/>
    </source>
</evidence>
<evidence type="ECO:0000256" key="3">
    <source>
        <dbReference type="SAM" id="Coils"/>
    </source>
</evidence>
<accession>A0A3B0W0V2</accession>
<dbReference type="Gene3D" id="2.40.30.170">
    <property type="match status" value="1"/>
</dbReference>
<evidence type="ECO:0000259" key="4">
    <source>
        <dbReference type="Pfam" id="PF25990"/>
    </source>
</evidence>
<dbReference type="InterPro" id="IPR058636">
    <property type="entry name" value="Beta-barrel_YknX"/>
</dbReference>
<dbReference type="SUPFAM" id="SSF111369">
    <property type="entry name" value="HlyD-like secretion proteins"/>
    <property type="match status" value="1"/>
</dbReference>
<name>A0A3B0W0V2_9ZZZZ</name>
<evidence type="ECO:0000256" key="1">
    <source>
        <dbReference type="ARBA" id="ARBA00004196"/>
    </source>
</evidence>